<gene>
    <name evidence="3" type="ORF">JK386_04930</name>
</gene>
<feature type="compositionally biased region" description="Polar residues" evidence="2">
    <location>
        <begin position="854"/>
        <end position="867"/>
    </location>
</feature>
<evidence type="ECO:0000313" key="3">
    <source>
        <dbReference type="EMBL" id="MBM9459237.1"/>
    </source>
</evidence>
<feature type="region of interest" description="Disordered" evidence="2">
    <location>
        <begin position="1051"/>
        <end position="1105"/>
    </location>
</feature>
<keyword evidence="4" id="KW-1185">Reference proteome</keyword>
<reference evidence="3" key="1">
    <citation type="submission" date="2021-01" db="EMBL/GenBank/DDBJ databases">
        <title>Novel species in genus Nocardioides.</title>
        <authorList>
            <person name="Zhang G."/>
        </authorList>
    </citation>
    <scope>NUCLEOTIDE SEQUENCE</scope>
    <source>
        <strain evidence="3">Zg-536</strain>
    </source>
</reference>
<feature type="region of interest" description="Disordered" evidence="2">
    <location>
        <begin position="723"/>
        <end position="764"/>
    </location>
</feature>
<keyword evidence="1" id="KW-0175">Coiled coil</keyword>
<feature type="compositionally biased region" description="Basic and acidic residues" evidence="2">
    <location>
        <begin position="823"/>
        <end position="846"/>
    </location>
</feature>
<dbReference type="EMBL" id="JAERTX010000004">
    <property type="protein sequence ID" value="MBM9459237.1"/>
    <property type="molecule type" value="Genomic_DNA"/>
</dbReference>
<feature type="compositionally biased region" description="Basic and acidic residues" evidence="2">
    <location>
        <begin position="1091"/>
        <end position="1105"/>
    </location>
</feature>
<organism evidence="3 4">
    <name type="scientific">Nocardioides faecalis</name>
    <dbReference type="NCBI Taxonomy" id="2803858"/>
    <lineage>
        <taxon>Bacteria</taxon>
        <taxon>Bacillati</taxon>
        <taxon>Actinomycetota</taxon>
        <taxon>Actinomycetes</taxon>
        <taxon>Propionibacteriales</taxon>
        <taxon>Nocardioidaceae</taxon>
        <taxon>Nocardioides</taxon>
    </lineage>
</organism>
<feature type="compositionally biased region" description="Basic and acidic residues" evidence="2">
    <location>
        <begin position="1051"/>
        <end position="1077"/>
    </location>
</feature>
<dbReference type="Proteomes" id="UP000663791">
    <property type="component" value="Unassembled WGS sequence"/>
</dbReference>
<dbReference type="RefSeq" id="WP_205290553.1">
    <property type="nucleotide sequence ID" value="NZ_CP074406.1"/>
</dbReference>
<sequence length="1476" mass="157530">MTWQTLAVRYISIGEKSARFRDLTLPFNDDGEPVETVIWLPNGGGKSSLMSLKSAVVLPAARDFTGAGREDGEKRPRRLNDYVGSGDTSHTVIEWAAADQTLLGGQNRLLTGAVYEWPERRRPTLEQDATLNKFWWSAVPIPGVLDLATLPVRDGRLLTLSQFRDRLRALNAQHPELQVRIAGTQAAWEEQLDLLRIDTALYRYQARMNTSEGGIAKVFNFNTVRDFIDLVVDVIAAPNQAADCGKVVTSHARNLFRRPALLTERAFLTEATGLLSELVAVHDQFTGARADLAHTQAAASRLRASLVQAAVRTATAATVAAEQARALGEQVSEARRERGRVDGLRAKLAHHAAGLRHTEAVAAHTAAARTAKEAHADALAWAAAGPLAEAAAHDAAAEVLRERLAPERAERAALRERVDTYASAVRDLLTSAAEQLENRAGDTEREAGAHRETASGLGARLRELEQEGNRLHAQLASARALLEQHGREMAAARRNGVLEAAEDPASAHQRHSDAAQAAAGDARRFEEEEARAQQAYEAAADAVAESAGDHARRLAEASQSGAELARLRVAYGKISGNPRFVALAETDNPDVWGDASRVRHALAAAALDADEHALREAVAAADDERLISGVDATGLLPAPAATSTAADELTSAGVPAQPAWTVLARDYQEAERATLAAARPDIASGVVVQDGAARDRALVLLASSPVLVHVPVVTATEVADGARDAADPAPIPSVPLHTGLHSPSAAGAAAEQLRSRGEGRRTRQATLQQRARADRQLLTELAEFLAEWPDADSLTRAEALTRSAADAVENARVEQEAQTQARDQAKEDREAAKKAAAEARRLEQQHLGRAATAATLTDSENTMSGHRTSAAEAEDGIAELTRQDTRLREEQAQEQGAASKAELQTQQLRLEAAAHRRDLLQVGLVEPESLPAGHLVEQAKAAGLGQCRATWEVLRNEWKAASSGSVLEAQLLAEVNAASSARQRADQAISQADDPSEVRNDAEARAGEYTAAACVDEHARSDRLHTGLVAAAAKAEAAADAALQVLKDATEAADRAPKVPDDVSDRTAEEAEDEAARLETQSGTLSATETRLGKEKEAAEGRSKEYEALAESLNDQAGRLPEPDGDAPADAEPFLGDLAAARREVLTAVADLKRAGDDVDAALTLRAALAAEAFKLASRPAYQRLPLKLKDRLTDSDPAALAQQASTYAAEVAVRLREVEALLDQISGDEQRIAQVVSSHVRQLLKGISAAARASTLPPGLGQLTDQQFINLRFTNPSDEELASRVTQEIVSMLDSTSMEAKNLPTGETILRRCVHAAVGMKGFTVTVLKPNEHMVAQRVPVTEVAKFSDGEKLTTCVLLFCAFARMRQAGRAGGATGTLMLDNPFGRASNAQLVALQLAVAKAQRVHLVYATGLEDMGALLQFRRLIRLRNRKPVGTTDGHVQLEAAPGSRVGEVSGVTVSRPSAPVPIELTATP</sequence>
<protein>
    <submittedName>
        <fullName evidence="3">Uncharacterized protein</fullName>
    </submittedName>
</protein>
<feature type="region of interest" description="Disordered" evidence="2">
    <location>
        <begin position="500"/>
        <end position="534"/>
    </location>
</feature>
<feature type="region of interest" description="Disordered" evidence="2">
    <location>
        <begin position="808"/>
        <end position="876"/>
    </location>
</feature>
<comment type="caution">
    <text evidence="3">The sequence shown here is derived from an EMBL/GenBank/DDBJ whole genome shotgun (WGS) entry which is preliminary data.</text>
</comment>
<proteinExistence type="predicted"/>
<evidence type="ECO:0000256" key="2">
    <source>
        <dbReference type="SAM" id="MobiDB-lite"/>
    </source>
</evidence>
<evidence type="ECO:0000313" key="4">
    <source>
        <dbReference type="Proteomes" id="UP000663791"/>
    </source>
</evidence>
<name>A0A939BV66_9ACTN</name>
<feature type="coiled-coil region" evidence="1">
    <location>
        <begin position="426"/>
        <end position="495"/>
    </location>
</feature>
<evidence type="ECO:0000256" key="1">
    <source>
        <dbReference type="SAM" id="Coils"/>
    </source>
</evidence>
<accession>A0A939BV66</accession>
<feature type="compositionally biased region" description="Polar residues" evidence="2">
    <location>
        <begin position="1079"/>
        <end position="1089"/>
    </location>
</feature>